<dbReference type="Gene3D" id="1.10.287.630">
    <property type="entry name" value="Helix hairpin bin"/>
    <property type="match status" value="1"/>
</dbReference>
<evidence type="ECO:0000313" key="4">
    <source>
        <dbReference type="Proteomes" id="UP001181693"/>
    </source>
</evidence>
<dbReference type="GO" id="GO:0005223">
    <property type="term" value="F:intracellularly cGMP-activated cation channel activity"/>
    <property type="evidence" value="ECO:0007669"/>
    <property type="project" value="TreeGrafter"/>
</dbReference>
<dbReference type="InterPro" id="IPR014710">
    <property type="entry name" value="RmlC-like_jellyroll"/>
</dbReference>
<dbReference type="GO" id="GO:0017071">
    <property type="term" value="C:intracellular cyclic nucleotide activated cation channel complex"/>
    <property type="evidence" value="ECO:0007669"/>
    <property type="project" value="TreeGrafter"/>
</dbReference>
<evidence type="ECO:0000256" key="1">
    <source>
        <dbReference type="ARBA" id="ARBA00023286"/>
    </source>
</evidence>
<accession>A0AAV3B953</accession>
<evidence type="ECO:0000313" key="3">
    <source>
        <dbReference type="EMBL" id="DBA33270.1"/>
    </source>
</evidence>
<dbReference type="GO" id="GO:0005886">
    <property type="term" value="C:plasma membrane"/>
    <property type="evidence" value="ECO:0007669"/>
    <property type="project" value="TreeGrafter"/>
</dbReference>
<dbReference type="SUPFAM" id="SSF51206">
    <property type="entry name" value="cAMP-binding domain-like"/>
    <property type="match status" value="1"/>
</dbReference>
<dbReference type="Proteomes" id="UP001181693">
    <property type="component" value="Unassembled WGS sequence"/>
</dbReference>
<dbReference type="InterPro" id="IPR018490">
    <property type="entry name" value="cNMP-bd_dom_sf"/>
</dbReference>
<gene>
    <name evidence="3" type="ORF">GDO54_000982</name>
</gene>
<dbReference type="CDD" id="cd00038">
    <property type="entry name" value="CAP_ED"/>
    <property type="match status" value="1"/>
</dbReference>
<evidence type="ECO:0000259" key="2">
    <source>
        <dbReference type="PROSITE" id="PS50042"/>
    </source>
</evidence>
<dbReference type="GO" id="GO:0044877">
    <property type="term" value="F:protein-containing complex binding"/>
    <property type="evidence" value="ECO:0007669"/>
    <property type="project" value="TreeGrafter"/>
</dbReference>
<proteinExistence type="predicted"/>
<dbReference type="InterPro" id="IPR050866">
    <property type="entry name" value="CNG_cation_channel"/>
</dbReference>
<keyword evidence="4" id="KW-1185">Reference proteome</keyword>
<comment type="caution">
    <text evidence="3">The sequence shown here is derived from an EMBL/GenBank/DDBJ whole genome shotgun (WGS) entry which is preliminary data.</text>
</comment>
<dbReference type="Pfam" id="PF00027">
    <property type="entry name" value="cNMP_binding"/>
    <property type="match status" value="1"/>
</dbReference>
<keyword evidence="1" id="KW-0406">Ion transport</keyword>
<keyword evidence="1" id="KW-0407">Ion channel</keyword>
<sequence length="189" mass="21931">MQYGYLWVWLSLHYLCDTLYILDIITSFHTINKSLKKKVITWHHHLQINKKLTNENQILEKLLEKMRVEMAASVHTSILSKVQIFQNCEKGLLEELVLKLKPQVYSPEEYVCKKGDIGQEIYINKDRKLAVVADDGITQFAVFGEGNYFGEISILNIKDQARQLLADLESSAVKLLQRKTSLWEEPTHP</sequence>
<keyword evidence="1" id="KW-0813">Transport</keyword>
<name>A0AAV3B953_PYXAD</name>
<dbReference type="AlphaFoldDB" id="A0AAV3B953"/>
<dbReference type="GO" id="GO:0005222">
    <property type="term" value="F:intracellularly cAMP-activated cation channel activity"/>
    <property type="evidence" value="ECO:0007669"/>
    <property type="project" value="TreeGrafter"/>
</dbReference>
<dbReference type="InterPro" id="IPR000595">
    <property type="entry name" value="cNMP-bd_dom"/>
</dbReference>
<feature type="domain" description="Cyclic nucleotide-binding" evidence="2">
    <location>
        <begin position="84"/>
        <end position="162"/>
    </location>
</feature>
<dbReference type="PROSITE" id="PS50042">
    <property type="entry name" value="CNMP_BINDING_3"/>
    <property type="match status" value="1"/>
</dbReference>
<keyword evidence="1" id="KW-1071">Ligand-gated ion channel</keyword>
<protein>
    <recommendedName>
        <fullName evidence="2">Cyclic nucleotide-binding domain-containing protein</fullName>
    </recommendedName>
</protein>
<reference evidence="3" key="1">
    <citation type="thesis" date="2020" institute="ProQuest LLC" country="789 East Eisenhower Parkway, Ann Arbor, MI, USA">
        <title>Comparative Genomics and Chromosome Evolution.</title>
        <authorList>
            <person name="Mudd A.B."/>
        </authorList>
    </citation>
    <scope>NUCLEOTIDE SEQUENCE</scope>
    <source>
        <strain evidence="3">1538</strain>
        <tissue evidence="3">Blood</tissue>
    </source>
</reference>
<dbReference type="EMBL" id="DYDO01000001">
    <property type="protein sequence ID" value="DBA33270.1"/>
    <property type="molecule type" value="Genomic_DNA"/>
</dbReference>
<dbReference type="PANTHER" id="PTHR45638:SF2">
    <property type="entry name" value="CYCLIC NUCLEOTIDE-GATED CATION CHANNEL ALPHA-4"/>
    <property type="match status" value="1"/>
</dbReference>
<dbReference type="PANTHER" id="PTHR45638">
    <property type="entry name" value="CYCLIC NUCLEOTIDE-GATED CATION CHANNEL SUBUNIT A"/>
    <property type="match status" value="1"/>
</dbReference>
<organism evidence="3 4">
    <name type="scientific">Pyxicephalus adspersus</name>
    <name type="common">African bullfrog</name>
    <dbReference type="NCBI Taxonomy" id="30357"/>
    <lineage>
        <taxon>Eukaryota</taxon>
        <taxon>Metazoa</taxon>
        <taxon>Chordata</taxon>
        <taxon>Craniata</taxon>
        <taxon>Vertebrata</taxon>
        <taxon>Euteleostomi</taxon>
        <taxon>Amphibia</taxon>
        <taxon>Batrachia</taxon>
        <taxon>Anura</taxon>
        <taxon>Neobatrachia</taxon>
        <taxon>Ranoidea</taxon>
        <taxon>Pyxicephalidae</taxon>
        <taxon>Pyxicephalinae</taxon>
        <taxon>Pyxicephalus</taxon>
    </lineage>
</organism>
<dbReference type="GO" id="GO:0030553">
    <property type="term" value="F:cGMP binding"/>
    <property type="evidence" value="ECO:0007669"/>
    <property type="project" value="TreeGrafter"/>
</dbReference>
<dbReference type="Gene3D" id="2.60.120.10">
    <property type="entry name" value="Jelly Rolls"/>
    <property type="match status" value="1"/>
</dbReference>